<feature type="region of interest" description="Disordered" evidence="1">
    <location>
        <begin position="234"/>
        <end position="304"/>
    </location>
</feature>
<dbReference type="AlphaFoldDB" id="A0A2C6KXL0"/>
<comment type="caution">
    <text evidence="2">The sequence shown here is derived from an EMBL/GenBank/DDBJ whole genome shotgun (WGS) entry which is preliminary data.</text>
</comment>
<accession>A0A2C6KXL0</accession>
<evidence type="ECO:0000313" key="3">
    <source>
        <dbReference type="Proteomes" id="UP000221165"/>
    </source>
</evidence>
<dbReference type="GeneID" id="94428690"/>
<gene>
    <name evidence="2" type="ORF">CSUI_005302</name>
</gene>
<dbReference type="VEuPathDB" id="ToxoDB:CSUI_005302"/>
<dbReference type="Proteomes" id="UP000221165">
    <property type="component" value="Unassembled WGS sequence"/>
</dbReference>
<dbReference type="EMBL" id="MIGC01002565">
    <property type="protein sequence ID" value="PHJ20868.1"/>
    <property type="molecule type" value="Genomic_DNA"/>
</dbReference>
<evidence type="ECO:0000256" key="1">
    <source>
        <dbReference type="SAM" id="MobiDB-lite"/>
    </source>
</evidence>
<dbReference type="RefSeq" id="XP_067922553.1">
    <property type="nucleotide sequence ID" value="XM_068065479.1"/>
</dbReference>
<proteinExistence type="predicted"/>
<feature type="compositionally biased region" description="Basic and acidic residues" evidence="1">
    <location>
        <begin position="521"/>
        <end position="534"/>
    </location>
</feature>
<feature type="region of interest" description="Disordered" evidence="1">
    <location>
        <begin position="409"/>
        <end position="459"/>
    </location>
</feature>
<organism evidence="2 3">
    <name type="scientific">Cystoisospora suis</name>
    <dbReference type="NCBI Taxonomy" id="483139"/>
    <lineage>
        <taxon>Eukaryota</taxon>
        <taxon>Sar</taxon>
        <taxon>Alveolata</taxon>
        <taxon>Apicomplexa</taxon>
        <taxon>Conoidasida</taxon>
        <taxon>Coccidia</taxon>
        <taxon>Eucoccidiorida</taxon>
        <taxon>Eimeriorina</taxon>
        <taxon>Sarcocystidae</taxon>
        <taxon>Cystoisospora</taxon>
    </lineage>
</organism>
<feature type="compositionally biased region" description="Basic and acidic residues" evidence="1">
    <location>
        <begin position="265"/>
        <end position="288"/>
    </location>
</feature>
<keyword evidence="3" id="KW-1185">Reference proteome</keyword>
<feature type="region of interest" description="Disordered" evidence="1">
    <location>
        <begin position="555"/>
        <end position="595"/>
    </location>
</feature>
<protein>
    <submittedName>
        <fullName evidence="2">Uncharacterized protein</fullName>
    </submittedName>
</protein>
<reference evidence="2 3" key="1">
    <citation type="journal article" date="2017" name="Int. J. Parasitol.">
        <title>The genome of the protozoan parasite Cystoisospora suis and a reverse vaccinology approach to identify vaccine candidates.</title>
        <authorList>
            <person name="Palmieri N."/>
            <person name="Shrestha A."/>
            <person name="Ruttkowski B."/>
            <person name="Beck T."/>
            <person name="Vogl C."/>
            <person name="Tomley F."/>
            <person name="Blake D.P."/>
            <person name="Joachim A."/>
        </authorList>
    </citation>
    <scope>NUCLEOTIDE SEQUENCE [LARGE SCALE GENOMIC DNA]</scope>
    <source>
        <strain evidence="2 3">Wien I</strain>
    </source>
</reference>
<evidence type="ECO:0000313" key="2">
    <source>
        <dbReference type="EMBL" id="PHJ20868.1"/>
    </source>
</evidence>
<feature type="region of interest" description="Disordered" evidence="1">
    <location>
        <begin position="500"/>
        <end position="534"/>
    </location>
</feature>
<dbReference type="OrthoDB" id="10519743at2759"/>
<feature type="compositionally biased region" description="Basic and acidic residues" evidence="1">
    <location>
        <begin position="234"/>
        <end position="249"/>
    </location>
</feature>
<name>A0A2C6KXL0_9APIC</name>
<sequence length="645" mass="72285">MLRLLKTVFEPLATMCQEARVLLDKVSTGSLEEKCWTSFEPRLRKAVPLSTDSLPGRLLRQKVEEQDEETLQESKPRFYRSTALVTQRETSFKSVCEANLLQRLGELYRKGALNCDPDPIDSFDPTVLYRARRIRSFWNSSSNAEKLCVANAVATSVLYETHRGWRALVEMEERVNNFALDPTFSLNTALTEHLTVFEQTWKVAENVLDEDALIFAETLIEFLCRDYGVTEADEQRRSDVTEKATETAHDSTSPFLAAKIPPSPDRGHECWRAEPKKASSSESAHKSDPSVAADEPFDSPRQDPETAAALQRLLAFLAQPDPPRIILYKLLPILILLEYLIRNDTAIYERLFLPRTDDTQDLMKKIKIDTKELKLASWKRLRLHILYELLPRLPKAKQHCRDRGAGCRAVGTNDASYPPPVKGKTKTVGFPRSTPPSPGSSAYKKRSNSPRTGSVNDGCDADTAADGIADMQTQRFEMLTSYFKQVVDYLVPLHDDNQPIHSAATEGGISRSKTRTPSSTHRQERSTERRDPRSARRWEDIFDFVKEEIRNRTLRSLHRGQHTGTFSPGSKHHPWQEAQVQSPTGAGSSHGGSIAGVASLDSKEAAMPSATSATYRGVNMTVEPITGGLPLTFNSLSDGTLHWSC</sequence>